<dbReference type="Proteomes" id="UP001239909">
    <property type="component" value="Unassembled WGS sequence"/>
</dbReference>
<name>A0ABQ6LEZ6_9RHOB</name>
<sequence length="432" mass="46552">MSRVKSPVKRPAMNPVMNPVTGPSTGAAPPLSVGLVVPSFDKGGLEQVALNLYRGYRARGCRVVVLVENNIAGAMLGRLESPDHAVILNREEPRFVETLAAHGIEVLHYHYSSFGLAAARALGIFTLYTLHNVYTWLDDAGFAHHARQVLQADRVTAVSEFVRSYFAGRAGCPADRIELIPNGVDLGWLEGAAPLPDLGLPEGRFVFAMPASFHPVKHHPLAIRAAEMLAERHRGFQLVLLGNPGEEAYGAHVERLIAASPARARITRVDYVPHDAMAAFYREVVDCVLLPTLQEGCSNVVLEALAADRPMILTDVGNAREARRMSPRVRVIEAAEDVAALGPARIAALSQTGETRNLRALVEAMAAALTMRGGAAAPEVLAERRAAIGLDRMVDAYHRLFRHSAPLSAAADATQPWLVPLASPSKTPETLA</sequence>
<feature type="domain" description="Glycosyl transferase family 1" evidence="2">
    <location>
        <begin position="198"/>
        <end position="325"/>
    </location>
</feature>
<dbReference type="Gene3D" id="3.40.50.2000">
    <property type="entry name" value="Glycogen Phosphorylase B"/>
    <property type="match status" value="2"/>
</dbReference>
<evidence type="ECO:0000313" key="5">
    <source>
        <dbReference type="Proteomes" id="UP001239909"/>
    </source>
</evidence>
<dbReference type="PANTHER" id="PTHR12526">
    <property type="entry name" value="GLYCOSYLTRANSFERASE"/>
    <property type="match status" value="1"/>
</dbReference>
<evidence type="ECO:0000313" key="4">
    <source>
        <dbReference type="EMBL" id="GMG80810.1"/>
    </source>
</evidence>
<organism evidence="4 5">
    <name type="scientific">Paralimibaculum aggregatum</name>
    <dbReference type="NCBI Taxonomy" id="3036245"/>
    <lineage>
        <taxon>Bacteria</taxon>
        <taxon>Pseudomonadati</taxon>
        <taxon>Pseudomonadota</taxon>
        <taxon>Alphaproteobacteria</taxon>
        <taxon>Rhodobacterales</taxon>
        <taxon>Paracoccaceae</taxon>
        <taxon>Paralimibaculum</taxon>
    </lineage>
</organism>
<accession>A0ABQ6LEZ6</accession>
<dbReference type="EMBL" id="BSYI01000001">
    <property type="protein sequence ID" value="GMG80810.1"/>
    <property type="molecule type" value="Genomic_DNA"/>
</dbReference>
<dbReference type="CDD" id="cd03801">
    <property type="entry name" value="GT4_PimA-like"/>
    <property type="match status" value="1"/>
</dbReference>
<comment type="caution">
    <text evidence="4">The sequence shown here is derived from an EMBL/GenBank/DDBJ whole genome shotgun (WGS) entry which is preliminary data.</text>
</comment>
<proteinExistence type="predicted"/>
<dbReference type="PANTHER" id="PTHR12526:SF634">
    <property type="entry name" value="BLL3361 PROTEIN"/>
    <property type="match status" value="1"/>
</dbReference>
<dbReference type="SUPFAM" id="SSF53756">
    <property type="entry name" value="UDP-Glycosyltransferase/glycogen phosphorylase"/>
    <property type="match status" value="1"/>
</dbReference>
<feature type="region of interest" description="Disordered" evidence="1">
    <location>
        <begin position="1"/>
        <end position="23"/>
    </location>
</feature>
<evidence type="ECO:0000259" key="2">
    <source>
        <dbReference type="Pfam" id="PF00534"/>
    </source>
</evidence>
<dbReference type="Pfam" id="PF13439">
    <property type="entry name" value="Glyco_transf_4"/>
    <property type="match status" value="1"/>
</dbReference>
<reference evidence="4 5" key="1">
    <citation type="submission" date="2023-04" db="EMBL/GenBank/DDBJ databases">
        <title>Marinoamorphus aggregata gen. nov., sp. Nov., isolate from tissue of brittle star Ophioplocus japonicus.</title>
        <authorList>
            <person name="Kawano K."/>
            <person name="Sawayama S."/>
            <person name="Nakagawa S."/>
        </authorList>
    </citation>
    <scope>NUCLEOTIDE SEQUENCE [LARGE SCALE GENOMIC DNA]</scope>
    <source>
        <strain evidence="4 5">NKW23</strain>
    </source>
</reference>
<dbReference type="InterPro" id="IPR001296">
    <property type="entry name" value="Glyco_trans_1"/>
</dbReference>
<gene>
    <name evidence="4" type="ORF">LNKW23_00220</name>
</gene>
<dbReference type="InterPro" id="IPR028098">
    <property type="entry name" value="Glyco_trans_4-like_N"/>
</dbReference>
<protein>
    <recommendedName>
        <fullName evidence="6">Glycosyltransferase subfamily 4-like N-terminal domain-containing protein</fullName>
    </recommendedName>
</protein>
<dbReference type="Pfam" id="PF00534">
    <property type="entry name" value="Glycos_transf_1"/>
    <property type="match status" value="1"/>
</dbReference>
<dbReference type="RefSeq" id="WP_285669438.1">
    <property type="nucleotide sequence ID" value="NZ_BSYI01000001.1"/>
</dbReference>
<keyword evidence="5" id="KW-1185">Reference proteome</keyword>
<evidence type="ECO:0000259" key="3">
    <source>
        <dbReference type="Pfam" id="PF13439"/>
    </source>
</evidence>
<feature type="domain" description="Glycosyltransferase subfamily 4-like N-terminal" evidence="3">
    <location>
        <begin position="43"/>
        <end position="186"/>
    </location>
</feature>
<evidence type="ECO:0000256" key="1">
    <source>
        <dbReference type="SAM" id="MobiDB-lite"/>
    </source>
</evidence>
<evidence type="ECO:0008006" key="6">
    <source>
        <dbReference type="Google" id="ProtNLM"/>
    </source>
</evidence>